<feature type="domain" description="Transposase IS116/IS110/IS902 C-terminal" evidence="3">
    <location>
        <begin position="196"/>
        <end position="279"/>
    </location>
</feature>
<dbReference type="GO" id="GO:0004803">
    <property type="term" value="F:transposase activity"/>
    <property type="evidence" value="ECO:0007669"/>
    <property type="project" value="InterPro"/>
</dbReference>
<evidence type="ECO:0000256" key="1">
    <source>
        <dbReference type="SAM" id="Coils"/>
    </source>
</evidence>
<dbReference type="AlphaFoldDB" id="A0A8J7VWB0"/>
<accession>A0A8J7VWB0</accession>
<reference evidence="5 6" key="1">
    <citation type="journal article" date="2021" name="Microbiol. Resour. Announc.">
        <title>Draft Genome Sequence of Coralloluteibacterium stylophorae LMG 29479T.</title>
        <authorList>
            <person name="Karlyshev A.V."/>
            <person name="Kudryashova E.B."/>
            <person name="Ariskina E.V."/>
            <person name="Conroy A.P."/>
            <person name="Abidueva E.Y."/>
        </authorList>
    </citation>
    <scope>NUCLEOTIDE SEQUENCE [LARGE SCALE GENOMIC DNA]</scope>
    <source>
        <strain evidence="5 6">LMG 29479</strain>
    </source>
</reference>
<dbReference type="InterPro" id="IPR003346">
    <property type="entry name" value="Transposase_20"/>
</dbReference>
<keyword evidence="6" id="KW-1185">Reference proteome</keyword>
<dbReference type="PANTHER" id="PTHR33055:SF3">
    <property type="entry name" value="PUTATIVE TRANSPOSASE FOR IS117-RELATED"/>
    <property type="match status" value="1"/>
</dbReference>
<evidence type="ECO:0000313" key="4">
    <source>
        <dbReference type="EMBL" id="MBR0564465.1"/>
    </source>
</evidence>
<name>A0A8J7VWB0_9GAMM</name>
<feature type="domain" description="Transposase IS110-like N-terminal" evidence="2">
    <location>
        <begin position="5"/>
        <end position="153"/>
    </location>
</feature>
<dbReference type="Pfam" id="PF02371">
    <property type="entry name" value="Transposase_20"/>
    <property type="match status" value="1"/>
</dbReference>
<proteinExistence type="predicted"/>
<evidence type="ECO:0000259" key="2">
    <source>
        <dbReference type="Pfam" id="PF01548"/>
    </source>
</evidence>
<dbReference type="NCBIfam" id="NF033542">
    <property type="entry name" value="transpos_IS110"/>
    <property type="match status" value="1"/>
</dbReference>
<dbReference type="Pfam" id="PF01548">
    <property type="entry name" value="DEDD_Tnp_IS110"/>
    <property type="match status" value="1"/>
</dbReference>
<protein>
    <submittedName>
        <fullName evidence="4">IS110 family transposase</fullName>
    </submittedName>
</protein>
<dbReference type="EMBL" id="JAGQFT020000009">
    <property type="protein sequence ID" value="MBS7458188.1"/>
    <property type="molecule type" value="Genomic_DNA"/>
</dbReference>
<evidence type="ECO:0000259" key="3">
    <source>
        <dbReference type="Pfam" id="PF02371"/>
    </source>
</evidence>
<dbReference type="RefSeq" id="WP_211928281.1">
    <property type="nucleotide sequence ID" value="NZ_JAGQFT020000009.1"/>
</dbReference>
<comment type="caution">
    <text evidence="4">The sequence shown here is derived from an EMBL/GenBank/DDBJ whole genome shotgun (WGS) entry which is preliminary data.</text>
</comment>
<dbReference type="GO" id="GO:0006313">
    <property type="term" value="P:DNA transposition"/>
    <property type="evidence" value="ECO:0007669"/>
    <property type="project" value="InterPro"/>
</dbReference>
<dbReference type="InterPro" id="IPR047650">
    <property type="entry name" value="Transpos_IS110"/>
</dbReference>
<feature type="coiled-coil region" evidence="1">
    <location>
        <begin position="128"/>
        <end position="187"/>
    </location>
</feature>
<evidence type="ECO:0000313" key="5">
    <source>
        <dbReference type="EMBL" id="MBS7458188.1"/>
    </source>
</evidence>
<dbReference type="Proteomes" id="UP000675747">
    <property type="component" value="Unassembled WGS sequence"/>
</dbReference>
<dbReference type="GO" id="GO:0003677">
    <property type="term" value="F:DNA binding"/>
    <property type="evidence" value="ECO:0007669"/>
    <property type="project" value="InterPro"/>
</dbReference>
<dbReference type="PANTHER" id="PTHR33055">
    <property type="entry name" value="TRANSPOSASE FOR INSERTION SEQUENCE ELEMENT IS1111A"/>
    <property type="match status" value="1"/>
</dbReference>
<dbReference type="EMBL" id="JAGQFT010000360">
    <property type="protein sequence ID" value="MBR0564465.1"/>
    <property type="molecule type" value="Genomic_DNA"/>
</dbReference>
<organism evidence="4">
    <name type="scientific">Coralloluteibacterium stylophorae</name>
    <dbReference type="NCBI Taxonomy" id="1776034"/>
    <lineage>
        <taxon>Bacteria</taxon>
        <taxon>Pseudomonadati</taxon>
        <taxon>Pseudomonadota</taxon>
        <taxon>Gammaproteobacteria</taxon>
        <taxon>Lysobacterales</taxon>
        <taxon>Lysobacteraceae</taxon>
        <taxon>Coralloluteibacterium</taxon>
    </lineage>
</organism>
<evidence type="ECO:0000313" key="6">
    <source>
        <dbReference type="Proteomes" id="UP000675747"/>
    </source>
</evidence>
<reference evidence="4" key="2">
    <citation type="submission" date="2021-04" db="EMBL/GenBank/DDBJ databases">
        <authorList>
            <person name="Karlyshev A.V."/>
        </authorList>
    </citation>
    <scope>NUCLEOTIDE SEQUENCE</scope>
    <source>
        <strain evidence="4">LMG 29479</strain>
    </source>
</reference>
<gene>
    <name evidence="5" type="ORF">KB893_013690</name>
    <name evidence="4" type="ORF">KB893_18495</name>
</gene>
<dbReference type="InterPro" id="IPR002525">
    <property type="entry name" value="Transp_IS110-like_N"/>
</dbReference>
<sequence>MSQLVGVDVAKRSFDLATPLPNGKHRTKARLRNDEAGFKLLHAWLAQHVASDAWVVMEATGSYHEALAEYVHGLGYRVAVLNPAQVASYAKSQLQRVKTDRTDAKLLATYAQRHLDQLRPWQPDPPALKRLRALVRRLQDLQEMAQMEQNRLDVASANVDGSIQQVLAHLRSEIDRIQREIDDHIDNDPTLRQRRDLLVSIDGIAQRTAALLLAELGDATRFRDAGAVTAFAGLNPKLQESGTYRGHVRISRIGSARLRRGLYMPALVALSHNPVLQALKQRLKLRGKCAKQIICAAMRRLLRIVYGVLKSGQPFDPARAVAR</sequence>
<keyword evidence="1" id="KW-0175">Coiled coil</keyword>